<protein>
    <submittedName>
        <fullName evidence="1">Uncharacterized protein</fullName>
    </submittedName>
</protein>
<organism evidence="1 2">
    <name type="scientific">Naganishia liquefaciens</name>
    <dbReference type="NCBI Taxonomy" id="104408"/>
    <lineage>
        <taxon>Eukaryota</taxon>
        <taxon>Fungi</taxon>
        <taxon>Dikarya</taxon>
        <taxon>Basidiomycota</taxon>
        <taxon>Agaricomycotina</taxon>
        <taxon>Tremellomycetes</taxon>
        <taxon>Filobasidiales</taxon>
        <taxon>Filobasidiaceae</taxon>
        <taxon>Naganishia</taxon>
    </lineage>
</organism>
<gene>
    <name evidence="1" type="ORF">NliqN6_5518</name>
</gene>
<proteinExistence type="predicted"/>
<dbReference type="AlphaFoldDB" id="A0A8H3TWY3"/>
<comment type="caution">
    <text evidence="1">The sequence shown here is derived from an EMBL/GenBank/DDBJ whole genome shotgun (WGS) entry which is preliminary data.</text>
</comment>
<reference evidence="1" key="1">
    <citation type="submission" date="2020-07" db="EMBL/GenBank/DDBJ databases">
        <title>Draft Genome Sequence of a Deep-Sea Yeast, Naganishia (Cryptococcus) liquefaciens strain N6.</title>
        <authorList>
            <person name="Han Y.W."/>
            <person name="Kajitani R."/>
            <person name="Morimoto H."/>
            <person name="Parhat M."/>
            <person name="Tsubouchi H."/>
            <person name="Bakenova O."/>
            <person name="Ogata M."/>
            <person name="Argunhan B."/>
            <person name="Aoki R."/>
            <person name="Kajiwara S."/>
            <person name="Itoh T."/>
            <person name="Iwasaki H."/>
        </authorList>
    </citation>
    <scope>NUCLEOTIDE SEQUENCE</scope>
    <source>
        <strain evidence="1">N6</strain>
    </source>
</reference>
<dbReference type="Proteomes" id="UP000620104">
    <property type="component" value="Unassembled WGS sequence"/>
</dbReference>
<dbReference type="EMBL" id="BLZA01000035">
    <property type="protein sequence ID" value="GHJ89116.1"/>
    <property type="molecule type" value="Genomic_DNA"/>
</dbReference>
<dbReference type="Gene3D" id="3.90.79.10">
    <property type="entry name" value="Nucleoside Triphosphate Pyrophosphohydrolase"/>
    <property type="match status" value="1"/>
</dbReference>
<evidence type="ECO:0000313" key="2">
    <source>
        <dbReference type="Proteomes" id="UP000620104"/>
    </source>
</evidence>
<evidence type="ECO:0000313" key="1">
    <source>
        <dbReference type="EMBL" id="GHJ89116.1"/>
    </source>
</evidence>
<sequence>MADSLAQLSTLSGGGQGSETRLQYVQVSASYGPAFILPENFFVNATDESRKALAESLFSAYHPELTRWNPPEEMDLNVDSASTAYLEGNASASTVHRLTFPVARNLASRIACAPIVTLLAYRINEGKLTFFLQKPCGEERDWDATASGGMSSGCNPTDAMYNEAQEEANLSKSFLENNMR</sequence>
<keyword evidence="2" id="KW-1185">Reference proteome</keyword>
<accession>A0A8H3TWY3</accession>
<name>A0A8H3TWY3_9TREE</name>